<dbReference type="AlphaFoldDB" id="A0A9N9BMA6"/>
<organism evidence="1 2">
    <name type="scientific">Paraglomus occultum</name>
    <dbReference type="NCBI Taxonomy" id="144539"/>
    <lineage>
        <taxon>Eukaryota</taxon>
        <taxon>Fungi</taxon>
        <taxon>Fungi incertae sedis</taxon>
        <taxon>Mucoromycota</taxon>
        <taxon>Glomeromycotina</taxon>
        <taxon>Glomeromycetes</taxon>
        <taxon>Paraglomerales</taxon>
        <taxon>Paraglomeraceae</taxon>
        <taxon>Paraglomus</taxon>
    </lineage>
</organism>
<evidence type="ECO:0000313" key="1">
    <source>
        <dbReference type="EMBL" id="CAG8568651.1"/>
    </source>
</evidence>
<feature type="non-terminal residue" evidence="1">
    <location>
        <position position="1"/>
    </location>
</feature>
<protein>
    <submittedName>
        <fullName evidence="1">11313_t:CDS:1</fullName>
    </submittedName>
</protein>
<accession>A0A9N9BMA6</accession>
<reference evidence="1" key="1">
    <citation type="submission" date="2021-06" db="EMBL/GenBank/DDBJ databases">
        <authorList>
            <person name="Kallberg Y."/>
            <person name="Tangrot J."/>
            <person name="Rosling A."/>
        </authorList>
    </citation>
    <scope>NUCLEOTIDE SEQUENCE</scope>
    <source>
        <strain evidence="1">IA702</strain>
    </source>
</reference>
<dbReference type="Proteomes" id="UP000789572">
    <property type="component" value="Unassembled WGS sequence"/>
</dbReference>
<keyword evidence="2" id="KW-1185">Reference proteome</keyword>
<sequence length="52" mass="5852">EGVSVETSCVGAACLQFISYVEEWCLSSINRIDISSWSRGQIDKSEVRRENI</sequence>
<comment type="caution">
    <text evidence="1">The sequence shown here is derived from an EMBL/GenBank/DDBJ whole genome shotgun (WGS) entry which is preliminary data.</text>
</comment>
<proteinExistence type="predicted"/>
<gene>
    <name evidence="1" type="ORF">POCULU_LOCUS5878</name>
</gene>
<name>A0A9N9BMA6_9GLOM</name>
<dbReference type="EMBL" id="CAJVPJ010000975">
    <property type="protein sequence ID" value="CAG8568651.1"/>
    <property type="molecule type" value="Genomic_DNA"/>
</dbReference>
<evidence type="ECO:0000313" key="2">
    <source>
        <dbReference type="Proteomes" id="UP000789572"/>
    </source>
</evidence>